<comment type="caution">
    <text evidence="1">The sequence shown here is derived from an EMBL/GenBank/DDBJ whole genome shotgun (WGS) entry which is preliminary data.</text>
</comment>
<reference evidence="1 2" key="1">
    <citation type="submission" date="2018-03" db="EMBL/GenBank/DDBJ databases">
        <title>Genome sequence of Paenibacillus elgii strain AC13 an antimicrobial compound producing bacteria.</title>
        <authorList>
            <person name="Kurokawa A.S."/>
            <person name="Araujo J.F."/>
            <person name="Costa R.A."/>
            <person name="Ortega D.B."/>
            <person name="Pires A.S."/>
            <person name="Pappas G.J.Jr."/>
            <person name="Franco O.L."/>
            <person name="Barreto C."/>
            <person name="Magalhaes B.S."/>
            <person name="Kruger R.H."/>
        </authorList>
    </citation>
    <scope>NUCLEOTIDE SEQUENCE [LARGE SCALE GENOMIC DNA]</scope>
    <source>
        <strain evidence="1 2">AC13</strain>
    </source>
</reference>
<dbReference type="Proteomes" id="UP000244184">
    <property type="component" value="Unassembled WGS sequence"/>
</dbReference>
<dbReference type="AlphaFoldDB" id="A0A2T6FXL3"/>
<gene>
    <name evidence="1" type="ORF">C8Z91_25005</name>
</gene>
<evidence type="ECO:0000313" key="1">
    <source>
        <dbReference type="EMBL" id="PUA36640.1"/>
    </source>
</evidence>
<evidence type="ECO:0000313" key="2">
    <source>
        <dbReference type="Proteomes" id="UP000244184"/>
    </source>
</evidence>
<dbReference type="EMBL" id="PYHP01000069">
    <property type="protein sequence ID" value="PUA36640.1"/>
    <property type="molecule type" value="Genomic_DNA"/>
</dbReference>
<organism evidence="1 2">
    <name type="scientific">Paenibacillus elgii</name>
    <dbReference type="NCBI Taxonomy" id="189691"/>
    <lineage>
        <taxon>Bacteria</taxon>
        <taxon>Bacillati</taxon>
        <taxon>Bacillota</taxon>
        <taxon>Bacilli</taxon>
        <taxon>Bacillales</taxon>
        <taxon>Paenibacillaceae</taxon>
        <taxon>Paenibacillus</taxon>
    </lineage>
</organism>
<proteinExistence type="predicted"/>
<protein>
    <submittedName>
        <fullName evidence="1">Uncharacterized protein</fullName>
    </submittedName>
</protein>
<name>A0A2T6FXL3_9BACL</name>
<sequence length="129" mass="15401">MKNNQKYVTKSARDSLIEKLGLSEPDEFCQDWEYIVANTSRIEEFLAFYENTLLNIEEKFALMVIIITSFNDYLNENNFSPLIWNRIKNLLEKDEEIHANTILYWSLEDEDLEDCFTVTPYMREIEVRA</sequence>
<dbReference type="RefSeq" id="WP_108533687.1">
    <property type="nucleotide sequence ID" value="NZ_PYHP01000069.1"/>
</dbReference>
<accession>A0A2T6FXL3</accession>